<evidence type="ECO:0000256" key="2">
    <source>
        <dbReference type="ARBA" id="ARBA00023012"/>
    </source>
</evidence>
<dbReference type="InterPro" id="IPR039420">
    <property type="entry name" value="WalR-like"/>
</dbReference>
<dbReference type="GO" id="GO:0006355">
    <property type="term" value="P:regulation of DNA-templated transcription"/>
    <property type="evidence" value="ECO:0007669"/>
    <property type="project" value="InterPro"/>
</dbReference>
<dbReference type="Pfam" id="PF00072">
    <property type="entry name" value="Response_reg"/>
    <property type="match status" value="1"/>
</dbReference>
<dbReference type="GO" id="GO:0032993">
    <property type="term" value="C:protein-DNA complex"/>
    <property type="evidence" value="ECO:0007669"/>
    <property type="project" value="TreeGrafter"/>
</dbReference>
<dbReference type="Gene3D" id="6.10.250.690">
    <property type="match status" value="1"/>
</dbReference>
<evidence type="ECO:0000259" key="7">
    <source>
        <dbReference type="PROSITE" id="PS51755"/>
    </source>
</evidence>
<dbReference type="Pfam" id="PF00486">
    <property type="entry name" value="Trans_reg_C"/>
    <property type="match status" value="1"/>
</dbReference>
<evidence type="ECO:0000259" key="6">
    <source>
        <dbReference type="PROSITE" id="PS50110"/>
    </source>
</evidence>
<dbReference type="PROSITE" id="PS51755">
    <property type="entry name" value="OMPR_PHOB"/>
    <property type="match status" value="1"/>
</dbReference>
<dbReference type="InterPro" id="IPR036388">
    <property type="entry name" value="WH-like_DNA-bd_sf"/>
</dbReference>
<keyword evidence="4" id="KW-0238">DNA-binding</keyword>
<dbReference type="SUPFAM" id="SSF52172">
    <property type="entry name" value="CheY-like"/>
    <property type="match status" value="1"/>
</dbReference>
<dbReference type="InterPro" id="IPR001867">
    <property type="entry name" value="OmpR/PhoB-type_DNA-bd"/>
</dbReference>
<accession>A0A485M0M2</accession>
<dbReference type="AlphaFoldDB" id="A0A485M0M2"/>
<keyword evidence="2" id="KW-0902">Two-component regulatory system</keyword>
<keyword evidence="5" id="KW-0804">Transcription</keyword>
<evidence type="ECO:0000256" key="4">
    <source>
        <dbReference type="ARBA" id="ARBA00023125"/>
    </source>
</evidence>
<dbReference type="SMART" id="SM00448">
    <property type="entry name" value="REC"/>
    <property type="match status" value="1"/>
</dbReference>
<dbReference type="InterPro" id="IPR016032">
    <property type="entry name" value="Sig_transdc_resp-reg_C-effctor"/>
</dbReference>
<feature type="domain" description="Response regulatory" evidence="6">
    <location>
        <begin position="3"/>
        <end position="119"/>
    </location>
</feature>
<feature type="domain" description="OmpR/PhoB-type" evidence="7">
    <location>
        <begin position="134"/>
        <end position="233"/>
    </location>
</feature>
<protein>
    <submittedName>
        <fullName evidence="8">Two-component response regulator</fullName>
    </submittedName>
</protein>
<organism evidence="8">
    <name type="scientific">anaerobic digester metagenome</name>
    <dbReference type="NCBI Taxonomy" id="1263854"/>
    <lineage>
        <taxon>unclassified sequences</taxon>
        <taxon>metagenomes</taxon>
        <taxon>ecological metagenomes</taxon>
    </lineage>
</organism>
<gene>
    <name evidence="8" type="primary">phoP</name>
    <name evidence="8" type="ORF">SCFA_270003</name>
</gene>
<dbReference type="InterPro" id="IPR011006">
    <property type="entry name" value="CheY-like_superfamily"/>
</dbReference>
<dbReference type="EMBL" id="CAADRN010000190">
    <property type="protein sequence ID" value="VFU14803.1"/>
    <property type="molecule type" value="Genomic_DNA"/>
</dbReference>
<evidence type="ECO:0000313" key="8">
    <source>
        <dbReference type="EMBL" id="VFU14803.1"/>
    </source>
</evidence>
<dbReference type="GO" id="GO:0000976">
    <property type="term" value="F:transcription cis-regulatory region binding"/>
    <property type="evidence" value="ECO:0007669"/>
    <property type="project" value="TreeGrafter"/>
</dbReference>
<dbReference type="Gene3D" id="3.40.50.2300">
    <property type="match status" value="1"/>
</dbReference>
<reference evidence="8" key="1">
    <citation type="submission" date="2019-03" db="EMBL/GenBank/DDBJ databases">
        <authorList>
            <person name="Hao L."/>
        </authorList>
    </citation>
    <scope>NUCLEOTIDE SEQUENCE</scope>
</reference>
<name>A0A485M0M2_9ZZZZ</name>
<proteinExistence type="predicted"/>
<dbReference type="SUPFAM" id="SSF46894">
    <property type="entry name" value="C-terminal effector domain of the bipartite response regulators"/>
    <property type="match status" value="1"/>
</dbReference>
<dbReference type="PANTHER" id="PTHR48111">
    <property type="entry name" value="REGULATOR OF RPOS"/>
    <property type="match status" value="1"/>
</dbReference>
<dbReference type="SMART" id="SM00862">
    <property type="entry name" value="Trans_reg_C"/>
    <property type="match status" value="1"/>
</dbReference>
<dbReference type="GO" id="GO:0000156">
    <property type="term" value="F:phosphorelay response regulator activity"/>
    <property type="evidence" value="ECO:0007669"/>
    <property type="project" value="TreeGrafter"/>
</dbReference>
<dbReference type="InterPro" id="IPR001789">
    <property type="entry name" value="Sig_transdc_resp-reg_receiver"/>
</dbReference>
<dbReference type="Gene3D" id="1.10.10.10">
    <property type="entry name" value="Winged helix-like DNA-binding domain superfamily/Winged helix DNA-binding domain"/>
    <property type="match status" value="1"/>
</dbReference>
<dbReference type="FunFam" id="3.40.50.2300:FF:000001">
    <property type="entry name" value="DNA-binding response regulator PhoB"/>
    <property type="match status" value="1"/>
</dbReference>
<dbReference type="CDD" id="cd00383">
    <property type="entry name" value="trans_reg_C"/>
    <property type="match status" value="1"/>
</dbReference>
<keyword evidence="1" id="KW-0597">Phosphoprotein</keyword>
<dbReference type="PROSITE" id="PS50110">
    <property type="entry name" value="RESPONSE_REGULATORY"/>
    <property type="match status" value="1"/>
</dbReference>
<evidence type="ECO:0000256" key="3">
    <source>
        <dbReference type="ARBA" id="ARBA00023015"/>
    </source>
</evidence>
<keyword evidence="3" id="KW-0805">Transcription regulation</keyword>
<evidence type="ECO:0000256" key="1">
    <source>
        <dbReference type="ARBA" id="ARBA00022553"/>
    </source>
</evidence>
<dbReference type="GO" id="GO:0005829">
    <property type="term" value="C:cytosol"/>
    <property type="evidence" value="ECO:0007669"/>
    <property type="project" value="TreeGrafter"/>
</dbReference>
<dbReference type="CDD" id="cd19937">
    <property type="entry name" value="REC_OmpR_BsPhoP-like"/>
    <property type="match status" value="1"/>
</dbReference>
<sequence length="237" mass="27279">MPKILVVDDEKNILELVRFNLEREGYEVLTSLDGARGLELARSENPDLIVLDVMLPEISGLEVCRELHLDPATKKIPIIMLSARADELDRVLGLEMGADDYVTKPFSPRELVARIKARLRRSRRGATGAEEASESRLDYGRMVIDEDRFAVYVDGEKQEFTPKEFELIRFLARHPGKVFSRDQLLEQVWGYDYAGDSRTVDVHIRHIRHKLENLPEGEQVIETVRGVGYRFKEGWRC</sequence>
<dbReference type="FunFam" id="1.10.10.10:FF:000018">
    <property type="entry name" value="DNA-binding response regulator ResD"/>
    <property type="match status" value="1"/>
</dbReference>
<dbReference type="PANTHER" id="PTHR48111:SF40">
    <property type="entry name" value="PHOSPHATE REGULON TRANSCRIPTIONAL REGULATORY PROTEIN PHOB"/>
    <property type="match status" value="1"/>
</dbReference>
<evidence type="ECO:0000256" key="5">
    <source>
        <dbReference type="ARBA" id="ARBA00023163"/>
    </source>
</evidence>